<dbReference type="OrthoDB" id="389074at2"/>
<feature type="modified residue" description="N6-(pyridoxal phosphate)lysine" evidence="8">
    <location>
        <position position="456"/>
    </location>
</feature>
<dbReference type="AlphaFoldDB" id="A0A0R1HP47"/>
<dbReference type="InterPro" id="IPR036412">
    <property type="entry name" value="HAD-like_sf"/>
</dbReference>
<dbReference type="HAMAP" id="MF_01375">
    <property type="entry name" value="PhnX"/>
    <property type="match status" value="1"/>
</dbReference>
<evidence type="ECO:0000256" key="4">
    <source>
        <dbReference type="ARBA" id="ARBA00022898"/>
    </source>
</evidence>
<keyword evidence="7" id="KW-0704">Schiff base</keyword>
<keyword evidence="7" id="KW-0378">Hydrolase</keyword>
<dbReference type="EMBL" id="AZCX01000002">
    <property type="protein sequence ID" value="KRK48638.1"/>
    <property type="molecule type" value="Genomic_DNA"/>
</dbReference>
<organism evidence="10 11">
    <name type="scientific">Secundilactobacillus kimchicus JCM 15530</name>
    <dbReference type="NCBI Taxonomy" id="1302272"/>
    <lineage>
        <taxon>Bacteria</taxon>
        <taxon>Bacillati</taxon>
        <taxon>Bacillota</taxon>
        <taxon>Bacilli</taxon>
        <taxon>Lactobacillales</taxon>
        <taxon>Lactobacillaceae</taxon>
        <taxon>Secundilactobacillus</taxon>
    </lineage>
</organism>
<keyword evidence="3 8" id="KW-0808">Transferase</keyword>
<evidence type="ECO:0000256" key="1">
    <source>
        <dbReference type="ARBA" id="ARBA00001933"/>
    </source>
</evidence>
<gene>
    <name evidence="8" type="primary">phnW</name>
    <name evidence="7" type="synonym">phnX</name>
    <name evidence="10" type="ORF">FC96_GL000952</name>
</gene>
<dbReference type="InterPro" id="IPR015421">
    <property type="entry name" value="PyrdxlP-dep_Trfase_major"/>
</dbReference>
<feature type="active site" description="Nucleophile" evidence="7">
    <location>
        <position position="9"/>
    </location>
</feature>
<evidence type="ECO:0000256" key="8">
    <source>
        <dbReference type="HAMAP-Rule" id="MF_01376"/>
    </source>
</evidence>
<evidence type="ECO:0000256" key="7">
    <source>
        <dbReference type="HAMAP-Rule" id="MF_01375"/>
    </source>
</evidence>
<protein>
    <recommendedName>
        <fullName evidence="7 8">Multifunctional fusion protein</fullName>
    </recommendedName>
    <domain>
        <recommendedName>
            <fullName evidence="8">2-aminoethylphosphonate--pyruvate transaminase</fullName>
            <ecNumber evidence="8">2.6.1.37</ecNumber>
        </recommendedName>
        <alternativeName>
            <fullName evidence="8">2-aminoethylphosphonate aminotransferase</fullName>
        </alternativeName>
        <alternativeName>
            <fullName evidence="8">AEP transaminase</fullName>
            <shortName evidence="8">AEPT</shortName>
        </alternativeName>
    </domain>
    <domain>
        <recommendedName>
            <fullName evidence="7">Phosphonoacetaldehyde hydrolase</fullName>
            <shortName evidence="7">Phosphonatase</shortName>
            <ecNumber evidence="7">3.11.1.1</ecNumber>
        </recommendedName>
        <alternativeName>
            <fullName evidence="7">Phosphonoacetaldehyde phosphonohydrolase</fullName>
        </alternativeName>
    </domain>
</protein>
<feature type="binding site" evidence="7">
    <location>
        <position position="9"/>
    </location>
    <ligand>
        <name>Mg(2+)</name>
        <dbReference type="ChEBI" id="CHEBI:18420"/>
    </ligand>
</feature>
<dbReference type="GO" id="GO:0019700">
    <property type="term" value="P:organic phosphonate catabolic process"/>
    <property type="evidence" value="ECO:0007669"/>
    <property type="project" value="UniProtKB-UniRule"/>
</dbReference>
<dbReference type="Proteomes" id="UP000050911">
    <property type="component" value="Unassembled WGS sequence"/>
</dbReference>
<comment type="similarity">
    <text evidence="8">Belongs to the class-V pyridoxal-phosphate-dependent aminotransferase family. PhnW subfamily.</text>
</comment>
<comment type="cofactor">
    <cofactor evidence="1 8">
        <name>pyridoxal 5'-phosphate</name>
        <dbReference type="ChEBI" id="CHEBI:597326"/>
    </cofactor>
</comment>
<evidence type="ECO:0000313" key="11">
    <source>
        <dbReference type="Proteomes" id="UP000050911"/>
    </source>
</evidence>
<comment type="subunit">
    <text evidence="8">Homodimer.</text>
</comment>
<dbReference type="InterPro" id="IPR023214">
    <property type="entry name" value="HAD_sf"/>
</dbReference>
<keyword evidence="7" id="KW-0460">Magnesium</keyword>
<comment type="similarity">
    <text evidence="7">Belongs to the HAD-like hydrolase superfamily. PhnX family.</text>
</comment>
<dbReference type="InterPro" id="IPR015422">
    <property type="entry name" value="PyrdxlP-dep_Trfase_small"/>
</dbReference>
<dbReference type="GO" id="GO:0000287">
    <property type="term" value="F:magnesium ion binding"/>
    <property type="evidence" value="ECO:0007669"/>
    <property type="project" value="UniProtKB-UniRule"/>
</dbReference>
<comment type="catalytic activity">
    <reaction evidence="7">
        <text>phosphonoacetaldehyde + H2O = acetaldehyde + phosphate + H(+)</text>
        <dbReference type="Rhea" id="RHEA:18905"/>
        <dbReference type="ChEBI" id="CHEBI:15343"/>
        <dbReference type="ChEBI" id="CHEBI:15377"/>
        <dbReference type="ChEBI" id="CHEBI:15378"/>
        <dbReference type="ChEBI" id="CHEBI:43474"/>
        <dbReference type="ChEBI" id="CHEBI:58383"/>
        <dbReference type="EC" id="3.11.1.1"/>
    </reaction>
</comment>
<keyword evidence="4 8" id="KW-0663">Pyridoxal phosphate</keyword>
<dbReference type="GO" id="GO:0050194">
    <property type="term" value="F:phosphonoacetaldehyde hydrolase activity"/>
    <property type="evidence" value="ECO:0007669"/>
    <property type="project" value="UniProtKB-UniRule"/>
</dbReference>
<evidence type="ECO:0000256" key="2">
    <source>
        <dbReference type="ARBA" id="ARBA00022576"/>
    </source>
</evidence>
<dbReference type="PANTHER" id="PTHR42778">
    <property type="entry name" value="2-AMINOETHYLPHOSPHONATE--PYRUVATE TRANSAMINASE"/>
    <property type="match status" value="1"/>
</dbReference>
<comment type="function">
    <text evidence="8">Involved in phosphonate degradation.</text>
</comment>
<dbReference type="Gene3D" id="3.90.1150.10">
    <property type="entry name" value="Aspartate Aminotransferase, domain 1"/>
    <property type="match status" value="1"/>
</dbReference>
<keyword evidence="5 8" id="KW-0670">Pyruvate</keyword>
<name>A0A0R1HP47_9LACO</name>
<reference evidence="10 11" key="1">
    <citation type="journal article" date="2015" name="Genome Announc.">
        <title>Expanding the biotechnology potential of lactobacilli through comparative genomics of 213 strains and associated genera.</title>
        <authorList>
            <person name="Sun Z."/>
            <person name="Harris H.M."/>
            <person name="McCann A."/>
            <person name="Guo C."/>
            <person name="Argimon S."/>
            <person name="Zhang W."/>
            <person name="Yang X."/>
            <person name="Jeffery I.B."/>
            <person name="Cooney J.C."/>
            <person name="Kagawa T.F."/>
            <person name="Liu W."/>
            <person name="Song Y."/>
            <person name="Salvetti E."/>
            <person name="Wrobel A."/>
            <person name="Rasinkangas P."/>
            <person name="Parkhill J."/>
            <person name="Rea M.C."/>
            <person name="O'Sullivan O."/>
            <person name="Ritari J."/>
            <person name="Douillard F.P."/>
            <person name="Paul Ross R."/>
            <person name="Yang R."/>
            <person name="Briner A.E."/>
            <person name="Felis G.E."/>
            <person name="de Vos W.M."/>
            <person name="Barrangou R."/>
            <person name="Klaenhammer T.R."/>
            <person name="Caufield P.W."/>
            <person name="Cui Y."/>
            <person name="Zhang H."/>
            <person name="O'Toole P.W."/>
        </authorList>
    </citation>
    <scope>NUCLEOTIDE SEQUENCE [LARGE SCALE GENOMIC DNA]</scope>
    <source>
        <strain evidence="10 11">JCM 15530</strain>
    </source>
</reference>
<dbReference type="InterPro" id="IPR012703">
    <property type="entry name" value="NH2EtPonate_pyrv_transaminase"/>
</dbReference>
<evidence type="ECO:0000313" key="10">
    <source>
        <dbReference type="EMBL" id="KRK48638.1"/>
    </source>
</evidence>
<evidence type="ECO:0000256" key="3">
    <source>
        <dbReference type="ARBA" id="ARBA00022679"/>
    </source>
</evidence>
<dbReference type="Pfam" id="PF00266">
    <property type="entry name" value="Aminotran_5"/>
    <property type="match status" value="1"/>
</dbReference>
<dbReference type="EC" id="2.6.1.37" evidence="8"/>
<dbReference type="InterPro" id="IPR015424">
    <property type="entry name" value="PyrdxlP-dep_Trfase"/>
</dbReference>
<feature type="domain" description="Aminotransferase class V" evidence="9">
    <location>
        <begin position="348"/>
        <end position="596"/>
    </location>
</feature>
<dbReference type="NCBIfam" id="NF010006">
    <property type="entry name" value="PRK13479.1"/>
    <property type="match status" value="1"/>
</dbReference>
<dbReference type="NCBIfam" id="TIGR02326">
    <property type="entry name" value="transamin_PhnW"/>
    <property type="match status" value="1"/>
</dbReference>
<proteinExistence type="inferred from homology"/>
<dbReference type="PATRIC" id="fig|1302272.5.peg.959"/>
<dbReference type="STRING" id="1302272.FC96_GL000952"/>
<comment type="catalytic activity">
    <reaction evidence="6 8">
        <text>(2-aminoethyl)phosphonate + pyruvate = phosphonoacetaldehyde + L-alanine</text>
        <dbReference type="Rhea" id="RHEA:17021"/>
        <dbReference type="ChEBI" id="CHEBI:15361"/>
        <dbReference type="ChEBI" id="CHEBI:57418"/>
        <dbReference type="ChEBI" id="CHEBI:57972"/>
        <dbReference type="ChEBI" id="CHEBI:58383"/>
        <dbReference type="EC" id="2.6.1.37"/>
    </reaction>
</comment>
<evidence type="ECO:0000256" key="6">
    <source>
        <dbReference type="ARBA" id="ARBA00049460"/>
    </source>
</evidence>
<dbReference type="Gene3D" id="3.40.50.1000">
    <property type="entry name" value="HAD superfamily/HAD-like"/>
    <property type="match status" value="1"/>
</dbReference>
<dbReference type="SUPFAM" id="SSF53383">
    <property type="entry name" value="PLP-dependent transferases"/>
    <property type="match status" value="1"/>
</dbReference>
<accession>A0A0R1HP47</accession>
<feature type="active site" description="Schiff-base intermediate with substrate" evidence="7">
    <location>
        <position position="50"/>
    </location>
</feature>
<dbReference type="NCBIfam" id="TIGR03301">
    <property type="entry name" value="PhnW-AepZ"/>
    <property type="match status" value="1"/>
</dbReference>
<feature type="binding site" evidence="7">
    <location>
        <position position="11"/>
    </location>
    <ligand>
        <name>Mg(2+)</name>
        <dbReference type="ChEBI" id="CHEBI:18420"/>
    </ligand>
</feature>
<dbReference type="InterPro" id="IPR006323">
    <property type="entry name" value="Phosphonoacetald_hydro"/>
</dbReference>
<comment type="cofactor">
    <cofactor evidence="7">
        <name>Mg(2+)</name>
        <dbReference type="ChEBI" id="CHEBI:18420"/>
    </cofactor>
    <text evidence="7">Binds 1 Mg(2+) ion per subunit.</text>
</comment>
<evidence type="ECO:0000259" key="9">
    <source>
        <dbReference type="Pfam" id="PF00266"/>
    </source>
</evidence>
<dbReference type="SFLD" id="SFLDG01129">
    <property type="entry name" value="C1.5:_HAD__Beta-PGM__Phosphata"/>
    <property type="match status" value="1"/>
</dbReference>
<dbReference type="PANTHER" id="PTHR42778:SF1">
    <property type="entry name" value="2-AMINOETHYLPHOSPHONATE--PYRUVATE TRANSAMINASE"/>
    <property type="match status" value="1"/>
</dbReference>
<dbReference type="NCBIfam" id="TIGR01422">
    <property type="entry name" value="phosphonatase"/>
    <property type="match status" value="1"/>
</dbReference>
<evidence type="ECO:0000256" key="5">
    <source>
        <dbReference type="ARBA" id="ARBA00023317"/>
    </source>
</evidence>
<dbReference type="SUPFAM" id="SSF56784">
    <property type="entry name" value="HAD-like"/>
    <property type="match status" value="1"/>
</dbReference>
<keyword evidence="11" id="KW-1185">Reference proteome</keyword>
<feature type="binding site" evidence="7">
    <location>
        <position position="184"/>
    </location>
    <ligand>
        <name>Mg(2+)</name>
        <dbReference type="ChEBI" id="CHEBI:18420"/>
    </ligand>
</feature>
<dbReference type="EC" id="3.11.1.1" evidence="7"/>
<comment type="caution">
    <text evidence="10">The sequence shown here is derived from an EMBL/GenBank/DDBJ whole genome shotgun (WGS) entry which is preliminary data.</text>
</comment>
<dbReference type="InterPro" id="IPR023198">
    <property type="entry name" value="PGP-like_dom2"/>
</dbReference>
<sequence length="630" mass="69137">MKIKAVVCDWAGTTIDYGSRAPIIGFQQAFAKFGVTLDPALIRQDLGLDKRAHVQKMLEDAAIWQPISQQLASTSQQFVTDTVYKEFQETINQALVETAILKPGVSTLLAYLTEKHIAVATTSGYTQAMIEKLLPTVASQGYHPRVNITSELTGGIGRPHSAMLDLAIKRLGLTDSSGVIKVGDTINDIKEGVAAGAISVGVVEGSNLIGMSETEFTALPQSEQTQLKVAARAQFYASGANYVVTTIADVIPLIEQLEQQAARSNAPLLLTPGPLTTSESVKAVMMVDHGTWDDEYKKMTQHIRRQLLELASAEASDFSAVLLQGSGTYGVEATLETIPKDSSATLLIAINGAYGQRMSEIADRIGVKHLDLIFDETEPVDLDKVSDFVTVHPEITHFAVVHGETTTGILNPIETLIPAMVDRNIVTIVDAMSTFGGIPINVNQLNVDYLISSSNKCVQGVPGFSFVIANVHQLTQTAGNARSLSLDLYDQWRCFEDHDGKWRFTSPTHVVYAFEQALLELKQEGGVAKRYQRYSENEARLRQRMVAAGFTPILTPTVQSPVITSFKYPSESFRFRDFYLYLKERGFIIYPGKVSKMNSFRIGNIGEIYPTDIDRLVDLIQAYVSEPVQS</sequence>
<dbReference type="Pfam" id="PF00702">
    <property type="entry name" value="Hydrolase"/>
    <property type="match status" value="1"/>
</dbReference>
<keyword evidence="2 8" id="KW-0032">Aminotransferase</keyword>
<dbReference type="HAMAP" id="MF_01376">
    <property type="entry name" value="PhnW_aminotrans_5"/>
    <property type="match status" value="1"/>
</dbReference>
<dbReference type="SFLD" id="SFLDS00003">
    <property type="entry name" value="Haloacid_Dehalogenase"/>
    <property type="match status" value="1"/>
</dbReference>
<dbReference type="Gene3D" id="3.40.640.10">
    <property type="entry name" value="Type I PLP-dependent aspartate aminotransferase-like (Major domain)"/>
    <property type="match status" value="1"/>
</dbReference>
<dbReference type="InterPro" id="IPR000192">
    <property type="entry name" value="Aminotrans_V_dom"/>
</dbReference>
<keyword evidence="7" id="KW-0479">Metal-binding</keyword>
<dbReference type="Gene3D" id="1.10.150.240">
    <property type="entry name" value="Putative phosphatase, domain 2"/>
    <property type="match status" value="1"/>
</dbReference>
<dbReference type="GO" id="GO:0047304">
    <property type="term" value="F:2-aminoethylphosphonate-pyruvate transaminase activity"/>
    <property type="evidence" value="ECO:0007669"/>
    <property type="project" value="UniProtKB-UniRule"/>
</dbReference>